<organism evidence="3 4">
    <name type="scientific">Amycolatopsis panacis</name>
    <dbReference type="NCBI Taxonomy" id="2340917"/>
    <lineage>
        <taxon>Bacteria</taxon>
        <taxon>Bacillati</taxon>
        <taxon>Actinomycetota</taxon>
        <taxon>Actinomycetes</taxon>
        <taxon>Pseudonocardiales</taxon>
        <taxon>Pseudonocardiaceae</taxon>
        <taxon>Amycolatopsis</taxon>
    </lineage>
</organism>
<dbReference type="EMBL" id="QZFV01000076">
    <property type="protein sequence ID" value="RJQ85815.1"/>
    <property type="molecule type" value="Genomic_DNA"/>
</dbReference>
<dbReference type="Gene3D" id="1.10.1660.10">
    <property type="match status" value="1"/>
</dbReference>
<protein>
    <submittedName>
        <fullName evidence="3">DNA-binding protein</fullName>
    </submittedName>
</protein>
<dbReference type="Proteomes" id="UP000285112">
    <property type="component" value="Unassembled WGS sequence"/>
</dbReference>
<feature type="domain" description="Helix-turn-helix" evidence="2">
    <location>
        <begin position="85"/>
        <end position="133"/>
    </location>
</feature>
<comment type="caution">
    <text evidence="3">The sequence shown here is derived from an EMBL/GenBank/DDBJ whole genome shotgun (WGS) entry which is preliminary data.</text>
</comment>
<dbReference type="SUPFAM" id="SSF46955">
    <property type="entry name" value="Putative DNA-binding domain"/>
    <property type="match status" value="1"/>
</dbReference>
<reference evidence="3 4" key="1">
    <citation type="submission" date="2018-09" db="EMBL/GenBank/DDBJ databases">
        <title>YIM PH 21725 draft genome.</title>
        <authorList>
            <person name="Miao C."/>
        </authorList>
    </citation>
    <scope>NUCLEOTIDE SEQUENCE [LARGE SCALE GENOMIC DNA]</scope>
    <source>
        <strain evidence="4">YIM PH21725</strain>
    </source>
</reference>
<proteinExistence type="predicted"/>
<name>A0A419I5H3_9PSEU</name>
<dbReference type="OrthoDB" id="26212at2"/>
<dbReference type="RefSeq" id="WP_120023602.1">
    <property type="nucleotide sequence ID" value="NZ_QZFV01000076.1"/>
</dbReference>
<evidence type="ECO:0000259" key="2">
    <source>
        <dbReference type="Pfam" id="PF12728"/>
    </source>
</evidence>
<dbReference type="InterPro" id="IPR009061">
    <property type="entry name" value="DNA-bd_dom_put_sf"/>
</dbReference>
<evidence type="ECO:0000313" key="3">
    <source>
        <dbReference type="EMBL" id="RJQ85815.1"/>
    </source>
</evidence>
<keyword evidence="3" id="KW-0238">DNA-binding</keyword>
<feature type="compositionally biased region" description="Basic and acidic residues" evidence="1">
    <location>
        <begin position="155"/>
        <end position="166"/>
    </location>
</feature>
<dbReference type="AlphaFoldDB" id="A0A419I5H3"/>
<dbReference type="Pfam" id="PF12728">
    <property type="entry name" value="HTH_17"/>
    <property type="match status" value="1"/>
</dbReference>
<gene>
    <name evidence="3" type="ORF">D5S19_12985</name>
</gene>
<keyword evidence="4" id="KW-1185">Reference proteome</keyword>
<dbReference type="GO" id="GO:0003677">
    <property type="term" value="F:DNA binding"/>
    <property type="evidence" value="ECO:0007669"/>
    <property type="project" value="UniProtKB-KW"/>
</dbReference>
<dbReference type="NCBIfam" id="TIGR01764">
    <property type="entry name" value="excise"/>
    <property type="match status" value="1"/>
</dbReference>
<accession>A0A419I5H3</accession>
<dbReference type="InterPro" id="IPR041657">
    <property type="entry name" value="HTH_17"/>
</dbReference>
<dbReference type="InterPro" id="IPR010093">
    <property type="entry name" value="SinI_DNA-bd"/>
</dbReference>
<feature type="region of interest" description="Disordered" evidence="1">
    <location>
        <begin position="144"/>
        <end position="166"/>
    </location>
</feature>
<sequence length="166" mass="18506">MTSAIEQHTVFPPVEGEAVASVLHALRELHNRGSAGAETPATAVLLGPQGKRVELPAELLEVLQQVAAAMEQGLAINIVPRHTELTTQEAADMLNVSRPTLVKLLEEGKIQFSRPGRHRRVRLDHLVQYQEQTRRRRKALLDEMTAEASEQEDPSADHVDRFVQTR</sequence>
<evidence type="ECO:0000256" key="1">
    <source>
        <dbReference type="SAM" id="MobiDB-lite"/>
    </source>
</evidence>
<evidence type="ECO:0000313" key="4">
    <source>
        <dbReference type="Proteomes" id="UP000285112"/>
    </source>
</evidence>